<accession>B8I1N2</accession>
<name>B8I1N2_RUMCH</name>
<dbReference type="KEGG" id="cce:Ccel_3378"/>
<evidence type="ECO:0000313" key="2">
    <source>
        <dbReference type="Proteomes" id="UP000001349"/>
    </source>
</evidence>
<organism evidence="1 2">
    <name type="scientific">Ruminiclostridium cellulolyticum (strain ATCC 35319 / DSM 5812 / JCM 6584 / H10)</name>
    <name type="common">Clostridium cellulolyticum</name>
    <dbReference type="NCBI Taxonomy" id="394503"/>
    <lineage>
        <taxon>Bacteria</taxon>
        <taxon>Bacillati</taxon>
        <taxon>Bacillota</taxon>
        <taxon>Clostridia</taxon>
        <taxon>Eubacteriales</taxon>
        <taxon>Oscillospiraceae</taxon>
        <taxon>Ruminiclostridium</taxon>
    </lineage>
</organism>
<dbReference type="AlphaFoldDB" id="B8I1N2"/>
<reference evidence="1 2" key="1">
    <citation type="submission" date="2009-01" db="EMBL/GenBank/DDBJ databases">
        <title>Complete sequence of Clostridium cellulolyticum H10.</title>
        <authorList>
            <consortium name="US DOE Joint Genome Institute"/>
            <person name="Lucas S."/>
            <person name="Copeland A."/>
            <person name="Lapidus A."/>
            <person name="Glavina del Rio T."/>
            <person name="Dalin E."/>
            <person name="Tice H."/>
            <person name="Bruce D."/>
            <person name="Goodwin L."/>
            <person name="Pitluck S."/>
            <person name="Chertkov O."/>
            <person name="Saunders E."/>
            <person name="Brettin T."/>
            <person name="Detter J.C."/>
            <person name="Han C."/>
            <person name="Larimer F."/>
            <person name="Land M."/>
            <person name="Hauser L."/>
            <person name="Kyrpides N."/>
            <person name="Ivanova N."/>
            <person name="Zhou J."/>
            <person name="Richardson P."/>
        </authorList>
    </citation>
    <scope>NUCLEOTIDE SEQUENCE [LARGE SCALE GENOMIC DNA]</scope>
    <source>
        <strain evidence="2">ATCC 35319 / DSM 5812 / JCM 6584 / H10</strain>
    </source>
</reference>
<gene>
    <name evidence="1" type="ordered locus">Ccel_3378</name>
</gene>
<evidence type="ECO:0000313" key="1">
    <source>
        <dbReference type="EMBL" id="ACL77667.1"/>
    </source>
</evidence>
<protein>
    <submittedName>
        <fullName evidence="1">Uncharacterized protein</fullName>
    </submittedName>
</protein>
<dbReference type="Proteomes" id="UP000001349">
    <property type="component" value="Chromosome"/>
</dbReference>
<dbReference type="HOGENOM" id="CLU_3023958_0_0_9"/>
<dbReference type="RefSeq" id="WP_015926719.1">
    <property type="nucleotide sequence ID" value="NC_011898.1"/>
</dbReference>
<dbReference type="EMBL" id="CP001348">
    <property type="protein sequence ID" value="ACL77667.1"/>
    <property type="molecule type" value="Genomic_DNA"/>
</dbReference>
<keyword evidence="2" id="KW-1185">Reference proteome</keyword>
<proteinExistence type="predicted"/>
<sequence>MKCYCYETCFVFSVEDSENENEENFLYAWYKKTDNRFLKIYPKNMEDGGVYQRAN</sequence>
<dbReference type="OrthoDB" id="3362681at2"/>